<evidence type="ECO:0000256" key="7">
    <source>
        <dbReference type="ARBA" id="ARBA00022989"/>
    </source>
</evidence>
<dbReference type="GO" id="GO:0055085">
    <property type="term" value="P:transmembrane transport"/>
    <property type="evidence" value="ECO:0007669"/>
    <property type="project" value="InterPro"/>
</dbReference>
<feature type="repeat" description="Solcar" evidence="10">
    <location>
        <begin position="130"/>
        <end position="223"/>
    </location>
</feature>
<evidence type="ECO:0000313" key="13">
    <source>
        <dbReference type="Proteomes" id="UP000494165"/>
    </source>
</evidence>
<evidence type="ECO:0000256" key="4">
    <source>
        <dbReference type="ARBA" id="ARBA00022692"/>
    </source>
</evidence>
<dbReference type="EMBL" id="CADEPI010000492">
    <property type="protein sequence ID" value="CAB3386556.1"/>
    <property type="molecule type" value="Genomic_DNA"/>
</dbReference>
<dbReference type="OrthoDB" id="6703404at2759"/>
<dbReference type="Proteomes" id="UP000494165">
    <property type="component" value="Unassembled WGS sequence"/>
</dbReference>
<dbReference type="SUPFAM" id="SSF103506">
    <property type="entry name" value="Mitochondrial carrier"/>
    <property type="match status" value="1"/>
</dbReference>
<evidence type="ECO:0000256" key="6">
    <source>
        <dbReference type="ARBA" id="ARBA00022792"/>
    </source>
</evidence>
<keyword evidence="13" id="KW-1185">Reference proteome</keyword>
<dbReference type="PRINTS" id="PR00926">
    <property type="entry name" value="MITOCARRIER"/>
</dbReference>
<comment type="similarity">
    <text evidence="2 11">Belongs to the mitochondrial carrier (TC 2.A.29) family.</text>
</comment>
<keyword evidence="4 10" id="KW-0812">Transmembrane</keyword>
<accession>A0A8S1DZH8</accession>
<dbReference type="InterPro" id="IPR018108">
    <property type="entry name" value="MCP_transmembrane"/>
</dbReference>
<dbReference type="GO" id="GO:0005743">
    <property type="term" value="C:mitochondrial inner membrane"/>
    <property type="evidence" value="ECO:0007669"/>
    <property type="project" value="UniProtKB-SubCell"/>
</dbReference>
<keyword evidence="7" id="KW-1133">Transmembrane helix</keyword>
<dbReference type="InterPro" id="IPR023395">
    <property type="entry name" value="MCP_dom_sf"/>
</dbReference>
<reference evidence="12 13" key="1">
    <citation type="submission" date="2020-04" db="EMBL/GenBank/DDBJ databases">
        <authorList>
            <person name="Alioto T."/>
            <person name="Alioto T."/>
            <person name="Gomez Garrido J."/>
        </authorList>
    </citation>
    <scope>NUCLEOTIDE SEQUENCE [LARGE SCALE GENOMIC DNA]</scope>
</reference>
<keyword evidence="6" id="KW-0999">Mitochondrion inner membrane</keyword>
<evidence type="ECO:0000256" key="5">
    <source>
        <dbReference type="ARBA" id="ARBA00022737"/>
    </source>
</evidence>
<keyword evidence="9 10" id="KW-0472">Membrane</keyword>
<comment type="subcellular location">
    <subcellularLocation>
        <location evidence="1">Mitochondrion inner membrane</location>
        <topology evidence="1">Multi-pass membrane protein</topology>
    </subcellularLocation>
</comment>
<dbReference type="PANTHER" id="PTHR45928">
    <property type="entry name" value="RE38146P"/>
    <property type="match status" value="1"/>
</dbReference>
<evidence type="ECO:0008006" key="14">
    <source>
        <dbReference type="Google" id="ProtNLM"/>
    </source>
</evidence>
<proteinExistence type="inferred from homology"/>
<evidence type="ECO:0000313" key="12">
    <source>
        <dbReference type="EMBL" id="CAB3386556.1"/>
    </source>
</evidence>
<dbReference type="Gene3D" id="1.50.40.10">
    <property type="entry name" value="Mitochondrial carrier domain"/>
    <property type="match status" value="1"/>
</dbReference>
<dbReference type="InterPro" id="IPR002067">
    <property type="entry name" value="MCP"/>
</dbReference>
<evidence type="ECO:0000256" key="9">
    <source>
        <dbReference type="ARBA" id="ARBA00023136"/>
    </source>
</evidence>
<sequence length="329" mass="35861">MWACLLSVTLFLSGKTNDRINHWKSDTSRMEFLLGGVAAVISNVVCNPLDVVKIRMQLQGELLARGEYTVHYKNVFHAFYAIGKADGVLALQRGLVSSSAHQFILNAIRLGAFHFAEDRGWTTDETGNHTSLPKSALISSVAGGIGAIAGSPFYLVKTQMQSYSNSEIAVGHQTKHLGTFSAFKQIYGEHGLKGLWRGTNSAVPRMAVASAAQLTSYDLFKRHLNESKVLSNDHSINSFVASVLSSLVTLIVKAPFDVVSTRIYNQGVDAQGKGLLYSGVVDCFVKIATKEGFFGLYKGAGAAYLRLGPHIIISLVVWDWLRLLYDTGK</sequence>
<protein>
    <recommendedName>
        <fullName evidence="14">Mitochondrial carrier protein</fullName>
    </recommendedName>
</protein>
<evidence type="ECO:0000256" key="8">
    <source>
        <dbReference type="ARBA" id="ARBA00023128"/>
    </source>
</evidence>
<evidence type="ECO:0000256" key="10">
    <source>
        <dbReference type="PROSITE-ProRule" id="PRU00282"/>
    </source>
</evidence>
<evidence type="ECO:0000256" key="11">
    <source>
        <dbReference type="RuleBase" id="RU000488"/>
    </source>
</evidence>
<comment type="caution">
    <text evidence="12">The sequence shown here is derived from an EMBL/GenBank/DDBJ whole genome shotgun (WGS) entry which is preliminary data.</text>
</comment>
<dbReference type="AlphaFoldDB" id="A0A8S1DZH8"/>
<feature type="repeat" description="Solcar" evidence="10">
    <location>
        <begin position="233"/>
        <end position="324"/>
    </location>
</feature>
<evidence type="ECO:0000256" key="1">
    <source>
        <dbReference type="ARBA" id="ARBA00004448"/>
    </source>
</evidence>
<keyword evidence="8" id="KW-0496">Mitochondrion</keyword>
<organism evidence="12 13">
    <name type="scientific">Cloeon dipterum</name>
    <dbReference type="NCBI Taxonomy" id="197152"/>
    <lineage>
        <taxon>Eukaryota</taxon>
        <taxon>Metazoa</taxon>
        <taxon>Ecdysozoa</taxon>
        <taxon>Arthropoda</taxon>
        <taxon>Hexapoda</taxon>
        <taxon>Insecta</taxon>
        <taxon>Pterygota</taxon>
        <taxon>Palaeoptera</taxon>
        <taxon>Ephemeroptera</taxon>
        <taxon>Pisciforma</taxon>
        <taxon>Baetidae</taxon>
        <taxon>Cloeon</taxon>
    </lineage>
</organism>
<evidence type="ECO:0000256" key="3">
    <source>
        <dbReference type="ARBA" id="ARBA00022448"/>
    </source>
</evidence>
<gene>
    <name evidence="12" type="ORF">CLODIP_2_CD00223</name>
</gene>
<dbReference type="PANTHER" id="PTHR45928:SF1">
    <property type="entry name" value="RE38146P"/>
    <property type="match status" value="1"/>
</dbReference>
<dbReference type="InterPro" id="IPR051508">
    <property type="entry name" value="Mito_Carrier_Antiporter"/>
</dbReference>
<name>A0A8S1DZH8_9INSE</name>
<dbReference type="PROSITE" id="PS50920">
    <property type="entry name" value="SOLCAR"/>
    <property type="match status" value="3"/>
</dbReference>
<dbReference type="Pfam" id="PF00153">
    <property type="entry name" value="Mito_carr"/>
    <property type="match status" value="3"/>
</dbReference>
<feature type="repeat" description="Solcar" evidence="10">
    <location>
        <begin position="26"/>
        <end position="119"/>
    </location>
</feature>
<keyword evidence="3 11" id="KW-0813">Transport</keyword>
<evidence type="ECO:0000256" key="2">
    <source>
        <dbReference type="ARBA" id="ARBA00006375"/>
    </source>
</evidence>
<keyword evidence="5" id="KW-0677">Repeat</keyword>